<dbReference type="PROSITE" id="PS00564">
    <property type="entry name" value="ARGININOSUCCIN_SYN_1"/>
    <property type="match status" value="1"/>
</dbReference>
<dbReference type="Gene3D" id="3.90.1260.10">
    <property type="entry name" value="Argininosuccinate synthetase, chain A, domain 2"/>
    <property type="match status" value="1"/>
</dbReference>
<evidence type="ECO:0000256" key="1">
    <source>
        <dbReference type="ARBA" id="ARBA00004967"/>
    </source>
</evidence>
<evidence type="ECO:0000256" key="10">
    <source>
        <dbReference type="ARBA" id="ARBA00029916"/>
    </source>
</evidence>
<proteinExistence type="inferred from homology"/>
<dbReference type="InterPro" id="IPR048268">
    <property type="entry name" value="Arginosuc_syn_C"/>
</dbReference>
<dbReference type="Gene3D" id="3.40.50.620">
    <property type="entry name" value="HUPs"/>
    <property type="match status" value="1"/>
</dbReference>
<dbReference type="CDD" id="cd01999">
    <property type="entry name" value="ASS"/>
    <property type="match status" value="1"/>
</dbReference>
<dbReference type="InterPro" id="IPR018223">
    <property type="entry name" value="Arginosuc_synth_CS"/>
</dbReference>
<organism evidence="14 15">
    <name type="scientific">Tuber magnatum</name>
    <name type="common">white Piedmont truffle</name>
    <dbReference type="NCBI Taxonomy" id="42249"/>
    <lineage>
        <taxon>Eukaryota</taxon>
        <taxon>Fungi</taxon>
        <taxon>Dikarya</taxon>
        <taxon>Ascomycota</taxon>
        <taxon>Pezizomycotina</taxon>
        <taxon>Pezizomycetes</taxon>
        <taxon>Pezizales</taxon>
        <taxon>Tuberaceae</taxon>
        <taxon>Tuber</taxon>
    </lineage>
</organism>
<dbReference type="Pfam" id="PF20979">
    <property type="entry name" value="Arginosuc_syn_C"/>
    <property type="match status" value="1"/>
</dbReference>
<dbReference type="InterPro" id="IPR024074">
    <property type="entry name" value="AS_cat/multimer_dom_body"/>
</dbReference>
<dbReference type="GO" id="GO:0000053">
    <property type="term" value="P:argininosuccinate metabolic process"/>
    <property type="evidence" value="ECO:0007669"/>
    <property type="project" value="TreeGrafter"/>
</dbReference>
<dbReference type="GO" id="GO:0004055">
    <property type="term" value="F:argininosuccinate synthase activity"/>
    <property type="evidence" value="ECO:0007669"/>
    <property type="project" value="UniProtKB-EC"/>
</dbReference>
<sequence length="414" mass="45967">MGKEKVCLAYSGGLDTSCILAWLLEKGYEVVCFMADIGQEEDFEAAKEKALKIGASSVHVVDLRKEFVEKLCYPAIQCNAIYENVYLLGTSLARPVIARGQIAVAEKEGCTLVSHGCTGKGNDQVRFELAFYALKPDIKVIAPWRLPEFYNRFAGRNDLLAYAAEVGVPVSQTKAKPWSMDENLAHCSYEAGILEDPDETAPKDLWKLTIDPLDAPNTPEDFTIHFEKGLPSKLEYEGGKVVTEPLDLFLIANAIARRHGVGRIDIVENRFIGLKSRGCYETPGLTILRSAHVDLEGLVLDKEIRALRDQFVTFNYSKILYNGLYFSPEREFLEDSITSSQKTVNGKVRCRVYKGALIILGRSSETSKLYDMAESSMDEIGTSFAPVDTTGFISVQAIRLKKYGTQKLLDGEAL</sequence>
<evidence type="ECO:0000256" key="11">
    <source>
        <dbReference type="ARBA" id="ARBA00060987"/>
    </source>
</evidence>
<dbReference type="PANTHER" id="PTHR11587">
    <property type="entry name" value="ARGININOSUCCINATE SYNTHASE"/>
    <property type="match status" value="1"/>
</dbReference>
<dbReference type="EMBL" id="PYWC01000028">
    <property type="protein sequence ID" value="PWW77033.1"/>
    <property type="molecule type" value="Genomic_DNA"/>
</dbReference>
<evidence type="ECO:0000256" key="4">
    <source>
        <dbReference type="ARBA" id="ARBA00014810"/>
    </source>
</evidence>
<reference evidence="14 15" key="1">
    <citation type="submission" date="2018-03" db="EMBL/GenBank/DDBJ databases">
        <title>Genomes of Pezizomycetes fungi and the evolution of truffles.</title>
        <authorList>
            <person name="Murat C."/>
            <person name="Payen T."/>
            <person name="Noel B."/>
            <person name="Kuo A."/>
            <person name="Martin F.M."/>
        </authorList>
    </citation>
    <scope>NUCLEOTIDE SEQUENCE [LARGE SCALE GENOMIC DNA]</scope>
    <source>
        <strain evidence="14">091103-1</strain>
    </source>
</reference>
<evidence type="ECO:0000259" key="12">
    <source>
        <dbReference type="Pfam" id="PF00764"/>
    </source>
</evidence>
<dbReference type="Pfam" id="PF00764">
    <property type="entry name" value="Arginosuc_synth"/>
    <property type="match status" value="1"/>
</dbReference>
<evidence type="ECO:0000256" key="3">
    <source>
        <dbReference type="ARBA" id="ARBA00012286"/>
    </source>
</evidence>
<name>A0A317SRH7_9PEZI</name>
<keyword evidence="8" id="KW-0547">Nucleotide-binding</keyword>
<dbReference type="FunFam" id="3.40.50.620:FF:000019">
    <property type="entry name" value="Argininosuccinate synthase"/>
    <property type="match status" value="1"/>
</dbReference>
<dbReference type="PROSITE" id="PS00565">
    <property type="entry name" value="ARGININOSUCCIN_SYN_2"/>
    <property type="match status" value="1"/>
</dbReference>
<dbReference type="GO" id="GO:0006526">
    <property type="term" value="P:L-arginine biosynthetic process"/>
    <property type="evidence" value="ECO:0007669"/>
    <property type="project" value="UniProtKB-UniPathway"/>
</dbReference>
<dbReference type="InterPro" id="IPR014729">
    <property type="entry name" value="Rossmann-like_a/b/a_fold"/>
</dbReference>
<keyword evidence="6" id="KW-0436">Ligase</keyword>
<dbReference type="InterPro" id="IPR048267">
    <property type="entry name" value="Arginosuc_syn_N"/>
</dbReference>
<gene>
    <name evidence="14" type="ORF">C7212DRAFT_318279</name>
</gene>
<comment type="similarity">
    <text evidence="11">Belongs to the argininosuccinate synthase family. Type 1 subfamily.</text>
</comment>
<keyword evidence="15" id="KW-1185">Reference proteome</keyword>
<keyword evidence="5" id="KW-0055">Arginine biosynthesis</keyword>
<accession>A0A317SRH7</accession>
<dbReference type="PANTHER" id="PTHR11587:SF2">
    <property type="entry name" value="ARGININOSUCCINATE SYNTHASE"/>
    <property type="match status" value="1"/>
</dbReference>
<evidence type="ECO:0000256" key="5">
    <source>
        <dbReference type="ARBA" id="ARBA00022571"/>
    </source>
</evidence>
<keyword evidence="7" id="KW-0028">Amino-acid biosynthesis</keyword>
<dbReference type="NCBIfam" id="NF001770">
    <property type="entry name" value="PRK00509.1"/>
    <property type="match status" value="1"/>
</dbReference>
<feature type="domain" description="Arginosuccinate synthase C-terminal" evidence="13">
    <location>
        <begin position="178"/>
        <end position="403"/>
    </location>
</feature>
<evidence type="ECO:0000256" key="2">
    <source>
        <dbReference type="ARBA" id="ARBA00011881"/>
    </source>
</evidence>
<dbReference type="FunFam" id="3.90.1260.10:FF:000003">
    <property type="entry name" value="Argininosuccinate synthase"/>
    <property type="match status" value="1"/>
</dbReference>
<feature type="domain" description="Arginosuccinate synthase-like N-terminal" evidence="12">
    <location>
        <begin position="5"/>
        <end position="169"/>
    </location>
</feature>
<evidence type="ECO:0000256" key="8">
    <source>
        <dbReference type="ARBA" id="ARBA00022741"/>
    </source>
</evidence>
<protein>
    <recommendedName>
        <fullName evidence="4">Argininosuccinate synthase</fullName>
        <ecNumber evidence="3">6.3.4.5</ecNumber>
    </recommendedName>
    <alternativeName>
        <fullName evidence="10">Citrulline--aspartate ligase</fullName>
    </alternativeName>
</protein>
<dbReference type="Proteomes" id="UP000246991">
    <property type="component" value="Unassembled WGS sequence"/>
</dbReference>
<dbReference type="STRING" id="42249.A0A317SRH7"/>
<dbReference type="OrthoDB" id="1688907at2759"/>
<dbReference type="EC" id="6.3.4.5" evidence="3"/>
<evidence type="ECO:0000256" key="9">
    <source>
        <dbReference type="ARBA" id="ARBA00022840"/>
    </source>
</evidence>
<evidence type="ECO:0000313" key="15">
    <source>
        <dbReference type="Proteomes" id="UP000246991"/>
    </source>
</evidence>
<dbReference type="NCBIfam" id="TIGR00032">
    <property type="entry name" value="argG"/>
    <property type="match status" value="1"/>
</dbReference>
<comment type="subunit">
    <text evidence="2">Homotetramer.</text>
</comment>
<dbReference type="SUPFAM" id="SSF69864">
    <property type="entry name" value="Argininosuccinate synthetase, C-terminal domain"/>
    <property type="match status" value="1"/>
</dbReference>
<evidence type="ECO:0000256" key="6">
    <source>
        <dbReference type="ARBA" id="ARBA00022598"/>
    </source>
</evidence>
<dbReference type="UniPathway" id="UPA00068">
    <property type="reaction ID" value="UER00113"/>
</dbReference>
<evidence type="ECO:0000313" key="14">
    <source>
        <dbReference type="EMBL" id="PWW77033.1"/>
    </source>
</evidence>
<dbReference type="GO" id="GO:0005524">
    <property type="term" value="F:ATP binding"/>
    <property type="evidence" value="ECO:0007669"/>
    <property type="project" value="UniProtKB-KW"/>
</dbReference>
<dbReference type="GO" id="GO:0005737">
    <property type="term" value="C:cytoplasm"/>
    <property type="evidence" value="ECO:0007669"/>
    <property type="project" value="TreeGrafter"/>
</dbReference>
<evidence type="ECO:0000259" key="13">
    <source>
        <dbReference type="Pfam" id="PF20979"/>
    </source>
</evidence>
<keyword evidence="9" id="KW-0067">ATP-binding</keyword>
<dbReference type="InterPro" id="IPR001518">
    <property type="entry name" value="Arginosuc_synth"/>
</dbReference>
<comment type="pathway">
    <text evidence="1">Amino-acid biosynthesis; L-arginine biosynthesis; L-arginine from L-ornithine and carbamoyl phosphate: step 2/3.</text>
</comment>
<dbReference type="InterPro" id="IPR023434">
    <property type="entry name" value="Arginosuc_synth_type_1_subfam"/>
</dbReference>
<dbReference type="GO" id="GO:0000050">
    <property type="term" value="P:urea cycle"/>
    <property type="evidence" value="ECO:0007669"/>
    <property type="project" value="TreeGrafter"/>
</dbReference>
<comment type="caution">
    <text evidence="14">The sequence shown here is derived from an EMBL/GenBank/DDBJ whole genome shotgun (WGS) entry which is preliminary data.</text>
</comment>
<dbReference type="SUPFAM" id="SSF52402">
    <property type="entry name" value="Adenine nucleotide alpha hydrolases-like"/>
    <property type="match status" value="1"/>
</dbReference>
<evidence type="ECO:0000256" key="7">
    <source>
        <dbReference type="ARBA" id="ARBA00022605"/>
    </source>
</evidence>
<dbReference type="AlphaFoldDB" id="A0A317SRH7"/>
<dbReference type="HAMAP" id="MF_00005">
    <property type="entry name" value="Arg_succ_synth_type1"/>
    <property type="match status" value="1"/>
</dbReference>